<evidence type="ECO:0000313" key="3">
    <source>
        <dbReference type="Proteomes" id="UP000001861"/>
    </source>
</evidence>
<reference evidence="2 3" key="1">
    <citation type="journal article" date="2010" name="Proc. Natl. Acad. Sci. U.S.A.">
        <title>Insights into evolution of multicellular fungi from the assembled chromosomes of the mushroom Coprinopsis cinerea (Coprinus cinereus).</title>
        <authorList>
            <person name="Stajich J.E."/>
            <person name="Wilke S.K."/>
            <person name="Ahren D."/>
            <person name="Au C.H."/>
            <person name="Birren B.W."/>
            <person name="Borodovsky M."/>
            <person name="Burns C."/>
            <person name="Canback B."/>
            <person name="Casselton L.A."/>
            <person name="Cheng C.K."/>
            <person name="Deng J."/>
            <person name="Dietrich F.S."/>
            <person name="Fargo D.C."/>
            <person name="Farman M.L."/>
            <person name="Gathman A.C."/>
            <person name="Goldberg J."/>
            <person name="Guigo R."/>
            <person name="Hoegger P.J."/>
            <person name="Hooker J.B."/>
            <person name="Huggins A."/>
            <person name="James T.Y."/>
            <person name="Kamada T."/>
            <person name="Kilaru S."/>
            <person name="Kodira C."/>
            <person name="Kues U."/>
            <person name="Kupfer D."/>
            <person name="Kwan H.S."/>
            <person name="Lomsadze A."/>
            <person name="Li W."/>
            <person name="Lilly W.W."/>
            <person name="Ma L.J."/>
            <person name="Mackey A.J."/>
            <person name="Manning G."/>
            <person name="Martin F."/>
            <person name="Muraguchi H."/>
            <person name="Natvig D.O."/>
            <person name="Palmerini H."/>
            <person name="Ramesh M.A."/>
            <person name="Rehmeyer C.J."/>
            <person name="Roe B.A."/>
            <person name="Shenoy N."/>
            <person name="Stanke M."/>
            <person name="Ter-Hovhannisyan V."/>
            <person name="Tunlid A."/>
            <person name="Velagapudi R."/>
            <person name="Vision T.J."/>
            <person name="Zeng Q."/>
            <person name="Zolan M.E."/>
            <person name="Pukkila P.J."/>
        </authorList>
    </citation>
    <scope>NUCLEOTIDE SEQUENCE [LARGE SCALE GENOMIC DNA]</scope>
    <source>
        <strain evidence="3">Okayama-7 / 130 / ATCC MYA-4618 / FGSC 9003</strain>
    </source>
</reference>
<dbReference type="RefSeq" id="XP_002910236.1">
    <property type="nucleotide sequence ID" value="XM_002910190.1"/>
</dbReference>
<proteinExistence type="predicted"/>
<comment type="caution">
    <text evidence="2">The sequence shown here is derived from an EMBL/GenBank/DDBJ whole genome shotgun (WGS) entry which is preliminary data.</text>
</comment>
<dbReference type="EMBL" id="AACS02000011">
    <property type="protein sequence ID" value="EFI26742.1"/>
    <property type="molecule type" value="Genomic_DNA"/>
</dbReference>
<dbReference type="AlphaFoldDB" id="D6RQC6"/>
<name>D6RQC6_COPC7</name>
<feature type="compositionally biased region" description="Polar residues" evidence="1">
    <location>
        <begin position="70"/>
        <end position="79"/>
    </location>
</feature>
<dbReference type="OrthoDB" id="3068313at2759"/>
<gene>
    <name evidence="2" type="ORF">CC1G_15666</name>
</gene>
<evidence type="ECO:0000256" key="1">
    <source>
        <dbReference type="SAM" id="MobiDB-lite"/>
    </source>
</evidence>
<organism evidence="2 3">
    <name type="scientific">Coprinopsis cinerea (strain Okayama-7 / 130 / ATCC MYA-4618 / FGSC 9003)</name>
    <name type="common">Inky cap fungus</name>
    <name type="synonym">Hormographiella aspergillata</name>
    <dbReference type="NCBI Taxonomy" id="240176"/>
    <lineage>
        <taxon>Eukaryota</taxon>
        <taxon>Fungi</taxon>
        <taxon>Dikarya</taxon>
        <taxon>Basidiomycota</taxon>
        <taxon>Agaricomycotina</taxon>
        <taxon>Agaricomycetes</taxon>
        <taxon>Agaricomycetidae</taxon>
        <taxon>Agaricales</taxon>
        <taxon>Agaricineae</taxon>
        <taxon>Psathyrellaceae</taxon>
        <taxon>Coprinopsis</taxon>
    </lineage>
</organism>
<evidence type="ECO:0000313" key="2">
    <source>
        <dbReference type="EMBL" id="EFI26742.1"/>
    </source>
</evidence>
<dbReference type="GeneID" id="9379481"/>
<protein>
    <submittedName>
        <fullName evidence="2">Uncharacterized protein</fullName>
    </submittedName>
</protein>
<feature type="compositionally biased region" description="Low complexity" evidence="1">
    <location>
        <begin position="80"/>
        <end position="94"/>
    </location>
</feature>
<accession>D6RQC6</accession>
<dbReference type="HOGENOM" id="CLU_2386057_0_0_1"/>
<dbReference type="KEGG" id="cci:CC1G_15666"/>
<dbReference type="Proteomes" id="UP000001861">
    <property type="component" value="Unassembled WGS sequence"/>
</dbReference>
<dbReference type="VEuPathDB" id="FungiDB:CC1G_15666"/>
<feature type="region of interest" description="Disordered" evidence="1">
    <location>
        <begin position="60"/>
        <end position="94"/>
    </location>
</feature>
<keyword evidence="3" id="KW-1185">Reference proteome</keyword>
<dbReference type="InParanoid" id="D6RQC6"/>
<sequence>MISIATALSFAHNGMYSLCAVPWIYAVYSFAGAHMVLNLRIAGDNGAATEHFILSSLEARRGPGEKSGGEASTTIDASSTGFTGTTGTRFTYAY</sequence>